<dbReference type="GO" id="GO:0000981">
    <property type="term" value="F:DNA-binding transcription factor activity, RNA polymerase II-specific"/>
    <property type="evidence" value="ECO:0007669"/>
    <property type="project" value="InterPro"/>
</dbReference>
<accession>A0A8J2J5R7</accession>
<evidence type="ECO:0000256" key="1">
    <source>
        <dbReference type="ARBA" id="ARBA00023242"/>
    </source>
</evidence>
<feature type="domain" description="Zn(2)-C6 fungal-type" evidence="3">
    <location>
        <begin position="9"/>
        <end position="38"/>
    </location>
</feature>
<dbReference type="GO" id="GO:0008270">
    <property type="term" value="F:zinc ion binding"/>
    <property type="evidence" value="ECO:0007669"/>
    <property type="project" value="InterPro"/>
</dbReference>
<dbReference type="Proteomes" id="UP000693738">
    <property type="component" value="Unassembled WGS sequence"/>
</dbReference>
<protein>
    <recommendedName>
        <fullName evidence="3">Zn(2)-C6 fungal-type domain-containing protein</fullName>
    </recommendedName>
</protein>
<dbReference type="InterPro" id="IPR053178">
    <property type="entry name" value="Osmoadaptation_assoc"/>
</dbReference>
<keyword evidence="1" id="KW-0539">Nucleus</keyword>
<feature type="region of interest" description="Disordered" evidence="2">
    <location>
        <begin position="54"/>
        <end position="78"/>
    </location>
</feature>
<organism evidence="4 5">
    <name type="scientific">Fusarium equiseti</name>
    <name type="common">Fusarium scirpi</name>
    <dbReference type="NCBI Taxonomy" id="61235"/>
    <lineage>
        <taxon>Eukaryota</taxon>
        <taxon>Fungi</taxon>
        <taxon>Dikarya</taxon>
        <taxon>Ascomycota</taxon>
        <taxon>Pezizomycotina</taxon>
        <taxon>Sordariomycetes</taxon>
        <taxon>Hypocreomycetidae</taxon>
        <taxon>Hypocreales</taxon>
        <taxon>Nectriaceae</taxon>
        <taxon>Fusarium</taxon>
        <taxon>Fusarium incarnatum-equiseti species complex</taxon>
    </lineage>
</organism>
<sequence length="517" mass="57691">MPGTPSSLGCEGCRKQKKRCDQAKPKCGRCKRIGVPCVGNGVKRWKFRSFQSESSDPSVISSSPSRSPSNSQTRTSSSLVHILQTEDCRFDIRAFGGKLIPELVAQIGCNAALDSCVTAMVTLYRSHQYQKSRVEGLTAYGDALAATRKTILDPKEPIMMKMQVVSVMFVCHYWIDRKSVEQHREIISVLFREAVLKKQLDDLEPYMLGLTQLAVLASFLNPQFELGSWFWEACETIGTPRPVKYHQGSFISLDSGTLAQISIFMRSPKKHLEELRCIYDVIKFEMPKIQKLTALATMAAAAPTAEAMSIRVCNSYRFAYAIFLSMKAVVSHTLQIWNTDLTLLEELHDCIDDSIALAKQCENARPYGAAFVPDFLTMVYAAATDGYQNGEMADILLDYENDCVGADFLGHALSIRERLYAMKMRETMEEIKLGLEPSSGTMTQSVTEDGQYDQTARESVKLFAMDGSGKLGAVELGVLCNIVEPNEDTRQLLQLIQSDDRSLVFHLSIIIHMLDTV</sequence>
<dbReference type="PANTHER" id="PTHR38111">
    <property type="entry name" value="ZN(2)-C6 FUNGAL-TYPE DOMAIN-CONTAINING PROTEIN-RELATED"/>
    <property type="match status" value="1"/>
</dbReference>
<dbReference type="Pfam" id="PF00172">
    <property type="entry name" value="Zn_clus"/>
    <property type="match status" value="1"/>
</dbReference>
<gene>
    <name evidence="4" type="ORF">FEQUK3_LOCUS5661</name>
</gene>
<evidence type="ECO:0000259" key="3">
    <source>
        <dbReference type="PROSITE" id="PS50048"/>
    </source>
</evidence>
<dbReference type="PROSITE" id="PS50048">
    <property type="entry name" value="ZN2_CY6_FUNGAL_2"/>
    <property type="match status" value="1"/>
</dbReference>
<dbReference type="AlphaFoldDB" id="A0A8J2J5R7"/>
<dbReference type="SMART" id="SM00066">
    <property type="entry name" value="GAL4"/>
    <property type="match status" value="1"/>
</dbReference>
<dbReference type="CDD" id="cd00067">
    <property type="entry name" value="GAL4"/>
    <property type="match status" value="1"/>
</dbReference>
<evidence type="ECO:0000313" key="5">
    <source>
        <dbReference type="Proteomes" id="UP000693738"/>
    </source>
</evidence>
<dbReference type="InterPro" id="IPR001138">
    <property type="entry name" value="Zn2Cys6_DnaBD"/>
</dbReference>
<dbReference type="PANTHER" id="PTHR38111:SF11">
    <property type="entry name" value="TRANSCRIPTION FACTOR DOMAIN-CONTAINING PROTEIN-RELATED"/>
    <property type="match status" value="1"/>
</dbReference>
<evidence type="ECO:0000256" key="2">
    <source>
        <dbReference type="SAM" id="MobiDB-lite"/>
    </source>
</evidence>
<comment type="caution">
    <text evidence="4">The sequence shown here is derived from an EMBL/GenBank/DDBJ whole genome shotgun (WGS) entry which is preliminary data.</text>
</comment>
<evidence type="ECO:0000313" key="4">
    <source>
        <dbReference type="EMBL" id="CAG7559949.1"/>
    </source>
</evidence>
<name>A0A8J2J5R7_FUSEQ</name>
<proteinExistence type="predicted"/>
<reference evidence="4" key="1">
    <citation type="submission" date="2021-05" db="EMBL/GenBank/DDBJ databases">
        <authorList>
            <person name="Khan N."/>
        </authorList>
    </citation>
    <scope>NUCLEOTIDE SEQUENCE</scope>
</reference>
<dbReference type="PROSITE" id="PS00463">
    <property type="entry name" value="ZN2_CY6_FUNGAL_1"/>
    <property type="match status" value="1"/>
</dbReference>
<dbReference type="EMBL" id="CAJSTJ010000131">
    <property type="protein sequence ID" value="CAG7559949.1"/>
    <property type="molecule type" value="Genomic_DNA"/>
</dbReference>